<proteinExistence type="predicted"/>
<dbReference type="eggNOG" id="COG4275">
    <property type="taxonomic scope" value="Bacteria"/>
</dbReference>
<sequence length="189" mass="21640">MIERDDWLLLTYKVPPEPARRRMALWRKLKSLGAVYLLNGLCLLPRTADHLRQLKILEHEIAEMGGEAVLLEATPLDAAQRVRVVERFRADRDAEYRELIERCDGFEGEIAREAAAGKLTYAELEENDEDLKKLKAWHAKIAALDFYHAPLGAEAQTRLDRCETLLEAFSKQVFEAQAENAPDRDEAPR</sequence>
<dbReference type="Pfam" id="PF20229">
    <property type="entry name" value="ChrB_N"/>
    <property type="match status" value="1"/>
</dbReference>
<dbReference type="InterPro" id="IPR046858">
    <property type="entry name" value="ChrB_N"/>
</dbReference>
<evidence type="ECO:0000313" key="3">
    <source>
        <dbReference type="Proteomes" id="UP000005952"/>
    </source>
</evidence>
<accession>N0BBU6</accession>
<dbReference type="STRING" id="670307.HYPDE_40368"/>
<organism evidence="2 3">
    <name type="scientific">Hyphomicrobium denitrificans 1NES1</name>
    <dbReference type="NCBI Taxonomy" id="670307"/>
    <lineage>
        <taxon>Bacteria</taxon>
        <taxon>Pseudomonadati</taxon>
        <taxon>Pseudomonadota</taxon>
        <taxon>Alphaproteobacteria</taxon>
        <taxon>Hyphomicrobiales</taxon>
        <taxon>Hyphomicrobiaceae</taxon>
        <taxon>Hyphomicrobium</taxon>
    </lineage>
</organism>
<reference evidence="2 3" key="1">
    <citation type="journal article" date="2013" name="Genome Announc.">
        <title>Genome sequences for three denitrifying bacterial strains isolated from a uranium- and nitrate-contaminated subsurface environment.</title>
        <authorList>
            <person name="Venkatramanan R."/>
            <person name="Prakash O."/>
            <person name="Woyke T."/>
            <person name="Chain P."/>
            <person name="Goodwin L.A."/>
            <person name="Watson D."/>
            <person name="Brooks S."/>
            <person name="Kostka J.E."/>
            <person name="Green S.J."/>
        </authorList>
    </citation>
    <scope>NUCLEOTIDE SEQUENCE [LARGE SCALE GENOMIC DNA]</scope>
    <source>
        <strain evidence="2 3">1NES1</strain>
    </source>
</reference>
<protein>
    <submittedName>
        <fullName evidence="2">ChrB domain-containing protein</fullName>
    </submittedName>
</protein>
<dbReference type="EMBL" id="CP005587">
    <property type="protein sequence ID" value="AGK59742.1"/>
    <property type="molecule type" value="Genomic_DNA"/>
</dbReference>
<dbReference type="KEGG" id="hdt:HYPDE_40368"/>
<dbReference type="OrthoDB" id="9784302at2"/>
<dbReference type="RefSeq" id="WP_015599757.1">
    <property type="nucleotide sequence ID" value="NC_021172.1"/>
</dbReference>
<gene>
    <name evidence="2" type="ORF">HYPDE_40368</name>
</gene>
<feature type="domain" description="ChrB N-terminal" evidence="1">
    <location>
        <begin position="22"/>
        <end position="178"/>
    </location>
</feature>
<dbReference type="Proteomes" id="UP000005952">
    <property type="component" value="Chromosome"/>
</dbReference>
<evidence type="ECO:0000313" key="2">
    <source>
        <dbReference type="EMBL" id="AGK59742.1"/>
    </source>
</evidence>
<name>N0BBU6_9HYPH</name>
<dbReference type="HOGENOM" id="CLU_114046_0_0_5"/>
<dbReference type="AlphaFoldDB" id="N0BBU6"/>
<keyword evidence="3" id="KW-1185">Reference proteome</keyword>
<evidence type="ECO:0000259" key="1">
    <source>
        <dbReference type="Pfam" id="PF20229"/>
    </source>
</evidence>